<dbReference type="Proteomes" id="UP000002358">
    <property type="component" value="Chromosome 3"/>
</dbReference>
<dbReference type="KEGG" id="nvi:100117027"/>
<evidence type="ECO:0000256" key="1">
    <source>
        <dbReference type="ARBA" id="ARBA00023121"/>
    </source>
</evidence>
<dbReference type="EnsemblMetazoa" id="XM_032598316">
    <property type="protein sequence ID" value="XP_032454207"/>
    <property type="gene ID" value="LOC100117027"/>
</dbReference>
<dbReference type="AlphaFoldDB" id="A0A7M7QVF8"/>
<dbReference type="PROSITE" id="PS51228">
    <property type="entry name" value="ACB_2"/>
    <property type="match status" value="1"/>
</dbReference>
<dbReference type="EnsemblMetazoa" id="XM_032598317">
    <property type="protein sequence ID" value="XP_032454208"/>
    <property type="gene ID" value="LOC100117027"/>
</dbReference>
<name>A0A7M7QVF8_NASVI</name>
<accession>A0A7M7QVF8</accession>
<dbReference type="OrthoDB" id="346910at2759"/>
<dbReference type="InterPro" id="IPR000582">
    <property type="entry name" value="Acyl-CoA-binding_protein"/>
</dbReference>
<sequence>MSLEQRFEDAAERVKTLTKRPTDLELLELYALFKQATVGDVNTGRPGMFDLKGKAKWDMWNNKKGTSKEEAMEAYIKLVDKLLEMYKDEEEEEE</sequence>
<dbReference type="GO" id="GO:0000062">
    <property type="term" value="F:fatty-acyl-CoA binding"/>
    <property type="evidence" value="ECO:0007669"/>
    <property type="project" value="InterPro"/>
</dbReference>
<dbReference type="SUPFAM" id="SSF47027">
    <property type="entry name" value="Acyl-CoA binding protein"/>
    <property type="match status" value="1"/>
</dbReference>
<evidence type="ECO:0000259" key="2">
    <source>
        <dbReference type="PROSITE" id="PS51228"/>
    </source>
</evidence>
<dbReference type="OMA" id="YFYKYYK"/>
<dbReference type="EnsemblMetazoa" id="XM_032598318">
    <property type="protein sequence ID" value="XP_032454209"/>
    <property type="gene ID" value="LOC100117027"/>
</dbReference>
<dbReference type="PRINTS" id="PR00689">
    <property type="entry name" value="ACOABINDINGP"/>
</dbReference>
<dbReference type="SMR" id="A0A7M7QVF8"/>
<dbReference type="PANTHER" id="PTHR23310">
    <property type="entry name" value="ACYL-COA-BINDING PROTEIN, ACBP"/>
    <property type="match status" value="1"/>
</dbReference>
<protein>
    <recommendedName>
        <fullName evidence="2">ACB domain-containing protein</fullName>
    </recommendedName>
</protein>
<dbReference type="PANTHER" id="PTHR23310:SF137">
    <property type="entry name" value="ACYL-COA BINDING PROTEIN 3, ISOFORM A-RELATED"/>
    <property type="match status" value="1"/>
</dbReference>
<feature type="domain" description="ACB" evidence="2">
    <location>
        <begin position="3"/>
        <end position="88"/>
    </location>
</feature>
<dbReference type="Gene3D" id="1.20.80.10">
    <property type="match status" value="1"/>
</dbReference>
<proteinExistence type="predicted"/>
<dbReference type="InterPro" id="IPR035984">
    <property type="entry name" value="Acyl-CoA-binding_sf"/>
</dbReference>
<dbReference type="FunFam" id="1.20.80.10:FF:000010">
    <property type="entry name" value="Acyl-CoA-binding domain-containing protein 5"/>
    <property type="match status" value="1"/>
</dbReference>
<dbReference type="InterPro" id="IPR014352">
    <property type="entry name" value="FERM/acyl-CoA-bd_prot_sf"/>
</dbReference>
<reference evidence="3" key="1">
    <citation type="submission" date="2021-01" db="UniProtKB">
        <authorList>
            <consortium name="EnsemblMetazoa"/>
        </authorList>
    </citation>
    <scope>IDENTIFICATION</scope>
</reference>
<keyword evidence="1" id="KW-0446">Lipid-binding</keyword>
<dbReference type="CDD" id="cd00435">
    <property type="entry name" value="ACBP"/>
    <property type="match status" value="1"/>
</dbReference>
<organism evidence="3 4">
    <name type="scientific">Nasonia vitripennis</name>
    <name type="common">Parasitic wasp</name>
    <dbReference type="NCBI Taxonomy" id="7425"/>
    <lineage>
        <taxon>Eukaryota</taxon>
        <taxon>Metazoa</taxon>
        <taxon>Ecdysozoa</taxon>
        <taxon>Arthropoda</taxon>
        <taxon>Hexapoda</taxon>
        <taxon>Insecta</taxon>
        <taxon>Pterygota</taxon>
        <taxon>Neoptera</taxon>
        <taxon>Endopterygota</taxon>
        <taxon>Hymenoptera</taxon>
        <taxon>Apocrita</taxon>
        <taxon>Proctotrupomorpha</taxon>
        <taxon>Chalcidoidea</taxon>
        <taxon>Pteromalidae</taxon>
        <taxon>Pteromalinae</taxon>
        <taxon>Nasonia</taxon>
    </lineage>
</organism>
<dbReference type="EnsemblMetazoa" id="XM_016983950">
    <property type="protein sequence ID" value="XP_016839439"/>
    <property type="gene ID" value="LOC100117027"/>
</dbReference>
<evidence type="ECO:0000313" key="4">
    <source>
        <dbReference type="Proteomes" id="UP000002358"/>
    </source>
</evidence>
<dbReference type="GO" id="GO:0006631">
    <property type="term" value="P:fatty acid metabolic process"/>
    <property type="evidence" value="ECO:0007669"/>
    <property type="project" value="TreeGrafter"/>
</dbReference>
<dbReference type="GO" id="GO:0019915">
    <property type="term" value="P:lipid storage"/>
    <property type="evidence" value="ECO:0007669"/>
    <property type="project" value="UniProtKB-ARBA"/>
</dbReference>
<evidence type="ECO:0000313" key="3">
    <source>
        <dbReference type="EnsemblMetazoa" id="XP_032454208"/>
    </source>
</evidence>
<dbReference type="FunCoup" id="A0A7M7QVF8">
    <property type="interactions" value="222"/>
</dbReference>
<keyword evidence="4" id="KW-1185">Reference proteome</keyword>
<dbReference type="InParanoid" id="A0A7M7QVF8"/>
<gene>
    <name evidence="3" type="primary">100117027</name>
</gene>
<dbReference type="Pfam" id="PF00887">
    <property type="entry name" value="ACBP"/>
    <property type="match status" value="1"/>
</dbReference>